<dbReference type="AlphaFoldDB" id="A0A914W2H5"/>
<feature type="compositionally biased region" description="Basic and acidic residues" evidence="1">
    <location>
        <begin position="117"/>
        <end position="140"/>
    </location>
</feature>
<feature type="region of interest" description="Disordered" evidence="1">
    <location>
        <begin position="1"/>
        <end position="64"/>
    </location>
</feature>
<name>A0A914W2H5_9BILA</name>
<feature type="region of interest" description="Disordered" evidence="1">
    <location>
        <begin position="116"/>
        <end position="140"/>
    </location>
</feature>
<proteinExistence type="predicted"/>
<accession>A0A914W2H5</accession>
<organism evidence="2 3">
    <name type="scientific">Plectus sambesii</name>
    <dbReference type="NCBI Taxonomy" id="2011161"/>
    <lineage>
        <taxon>Eukaryota</taxon>
        <taxon>Metazoa</taxon>
        <taxon>Ecdysozoa</taxon>
        <taxon>Nematoda</taxon>
        <taxon>Chromadorea</taxon>
        <taxon>Plectida</taxon>
        <taxon>Plectina</taxon>
        <taxon>Plectoidea</taxon>
        <taxon>Plectidae</taxon>
        <taxon>Plectus</taxon>
    </lineage>
</organism>
<evidence type="ECO:0000313" key="3">
    <source>
        <dbReference type="WBParaSite" id="PSAMB.scaffold2size251193.g701.t1"/>
    </source>
</evidence>
<dbReference type="Proteomes" id="UP000887566">
    <property type="component" value="Unplaced"/>
</dbReference>
<sequence length="140" mass="14828">MPTESNSTQRSRHPINAIASRRSVGASLNGTRPLVSSRALTDLQAHNSNNRQPQPPLLLLPPPPSPPAAVLVFAIASEINLASMGDGDGRSVGSGRLVDSTRVSLSANQLKLCIGQVDDRPTERQMRAATDRDSDGPVTK</sequence>
<dbReference type="WBParaSite" id="PSAMB.scaffold2size251193.g701.t1">
    <property type="protein sequence ID" value="PSAMB.scaffold2size251193.g701.t1"/>
    <property type="gene ID" value="PSAMB.scaffold2size251193.g701"/>
</dbReference>
<protein>
    <submittedName>
        <fullName evidence="3">Uncharacterized protein</fullName>
    </submittedName>
</protein>
<feature type="compositionally biased region" description="Pro residues" evidence="1">
    <location>
        <begin position="53"/>
        <end position="64"/>
    </location>
</feature>
<keyword evidence="2" id="KW-1185">Reference proteome</keyword>
<evidence type="ECO:0000313" key="2">
    <source>
        <dbReference type="Proteomes" id="UP000887566"/>
    </source>
</evidence>
<reference evidence="3" key="1">
    <citation type="submission" date="2022-11" db="UniProtKB">
        <authorList>
            <consortium name="WormBaseParasite"/>
        </authorList>
    </citation>
    <scope>IDENTIFICATION</scope>
</reference>
<evidence type="ECO:0000256" key="1">
    <source>
        <dbReference type="SAM" id="MobiDB-lite"/>
    </source>
</evidence>